<comment type="caution">
    <text evidence="1">The sequence shown here is derived from an EMBL/GenBank/DDBJ whole genome shotgun (WGS) entry which is preliminary data.</text>
</comment>
<dbReference type="InterPro" id="IPR015667">
    <property type="entry name" value="Telethonin"/>
</dbReference>
<dbReference type="InterPro" id="IPR023111">
    <property type="entry name" value="Titin-like_dom_sf"/>
</dbReference>
<protein>
    <submittedName>
        <fullName evidence="1">Uncharacterized protein</fullName>
    </submittedName>
</protein>
<evidence type="ECO:0000313" key="1">
    <source>
        <dbReference type="EMBL" id="KAL3051539.1"/>
    </source>
</evidence>
<reference evidence="1 2" key="1">
    <citation type="journal article" date="2022" name="G3 (Bethesda)">
        <title>Evaluating Illumina-, Nanopore-, and PacBio-based genome assembly strategies with the bald notothen, Trematomus borchgrevinki.</title>
        <authorList>
            <person name="Rayamajhi N."/>
            <person name="Cheng C.C."/>
            <person name="Catchen J.M."/>
        </authorList>
    </citation>
    <scope>NUCLEOTIDE SEQUENCE [LARGE SCALE GENOMIC DNA]</scope>
    <source>
        <strain evidence="1">AGRC-2024</strain>
    </source>
</reference>
<gene>
    <name evidence="1" type="ORF">OYC64_001730</name>
</gene>
<reference evidence="1 2" key="2">
    <citation type="journal article" date="2024" name="G3 (Bethesda)">
        <title>The genome of the cryopelagic Antarctic bald notothen, Trematomus borchgrevinki.</title>
        <authorList>
            <person name="Rayamajhi N."/>
            <person name="Rivera-Colon A.G."/>
            <person name="Minhas B.F."/>
            <person name="Cheng C.C."/>
            <person name="Catchen J.M."/>
        </authorList>
    </citation>
    <scope>NUCLEOTIDE SEQUENCE [LARGE SCALE GENOMIC DNA]</scope>
    <source>
        <strain evidence="1">AGRC-2024</strain>
    </source>
</reference>
<proteinExistence type="predicted"/>
<sequence length="93" mass="10747">MCSAAGADRAELECSVLEEDWQRGQRYMAHWHSFTIVPQHQQRPIVMEAERSEKHGEAKRLLQRFLSGAMGPKLQQAHVMCKQRSKELCLRGK</sequence>
<dbReference type="Gene3D" id="2.20.160.10">
    <property type="entry name" value="titin domain like"/>
    <property type="match status" value="1"/>
</dbReference>
<dbReference type="EMBL" id="JBIYXZ010002080">
    <property type="protein sequence ID" value="KAL3051539.1"/>
    <property type="molecule type" value="Genomic_DNA"/>
</dbReference>
<dbReference type="AlphaFoldDB" id="A0ABD2GC01"/>
<dbReference type="Pfam" id="PF09470">
    <property type="entry name" value="Telethonin"/>
    <property type="match status" value="1"/>
</dbReference>
<name>A0ABD2GC01_PAGBO</name>
<keyword evidence="2" id="KW-1185">Reference proteome</keyword>
<dbReference type="Proteomes" id="UP001619887">
    <property type="component" value="Unassembled WGS sequence"/>
</dbReference>
<organism evidence="1 2">
    <name type="scientific">Pagothenia borchgrevinki</name>
    <name type="common">Bald rockcod</name>
    <name type="synonym">Trematomus borchgrevinki</name>
    <dbReference type="NCBI Taxonomy" id="8213"/>
    <lineage>
        <taxon>Eukaryota</taxon>
        <taxon>Metazoa</taxon>
        <taxon>Chordata</taxon>
        <taxon>Craniata</taxon>
        <taxon>Vertebrata</taxon>
        <taxon>Euteleostomi</taxon>
        <taxon>Actinopterygii</taxon>
        <taxon>Neopterygii</taxon>
        <taxon>Teleostei</taxon>
        <taxon>Neoteleostei</taxon>
        <taxon>Acanthomorphata</taxon>
        <taxon>Eupercaria</taxon>
        <taxon>Perciformes</taxon>
        <taxon>Notothenioidei</taxon>
        <taxon>Nototheniidae</taxon>
        <taxon>Pagothenia</taxon>
    </lineage>
</organism>
<evidence type="ECO:0000313" key="2">
    <source>
        <dbReference type="Proteomes" id="UP001619887"/>
    </source>
</evidence>
<accession>A0ABD2GC01</accession>